<dbReference type="OrthoDB" id="7294548at2"/>
<sequence length="618" mass="66596">MGHVTDRAIELYKAGRRDEALSLVEQVLREDPVDRDALSLAGAILYQSDRLDEAERMLHRLIAGHPLFAQGRINLATAMLARGARREALGHLRVACLLTPGDPDAHGRLGNLLHGAGDYVAATRHMTHAARLCPTDPDRQVLLAVALLSHCDHAGAVGVLTPVLARHPGHTDARTHLAAAWLSLGRPDLAEETLLAAGGAPSGDTPPSGGKPPTVQGIAQGDPTLSRARLYRQVAADAQRPHTPEGLLVRAPFSVLSGYGDFAQHFVRSLMECGTTLRLAGLMGEESWRPAFTDPILQAAARRLGDPVRARLALSVLTPPLVEPVPGLPTVNYTMFEGPRIPDSWAVCNRAHEMVVVPTDSSRLAWIAAGHPEDRIRVCPPGIAPHPADAAAQPLPIVGPGGRSVMDYRVRVLNISDFVARKNLAGLLRVWLRGTRAGDDAILILKVGKGGSSLMGEMRRLVEEGMRATGRRLDEAAPIALLTDRYDDAGIAGLYAVATHYLSLSHGEGWDLPITRAGCLGAGLIAPRHSAYTAYLNDRVAHLIPCTTGPALMPYSSAYYQPFHGLDWWHPDEDAAADILSRVIRDPEGERRDAARHLMDNFTWDAAARRLLDALDGV</sequence>
<reference evidence="2" key="1">
    <citation type="submission" date="2017-10" db="EMBL/GenBank/DDBJ databases">
        <authorList>
            <person name="Kravchenko I.K."/>
            <person name="Grouzdev D.S."/>
        </authorList>
    </citation>
    <scope>NUCLEOTIDE SEQUENCE [LARGE SCALE GENOMIC DNA]</scope>
    <source>
        <strain evidence="2">B2</strain>
    </source>
</reference>
<accession>A0A2B8BDH2</accession>
<evidence type="ECO:0000313" key="2">
    <source>
        <dbReference type="Proteomes" id="UP000225379"/>
    </source>
</evidence>
<dbReference type="Gene3D" id="1.25.40.10">
    <property type="entry name" value="Tetratricopeptide repeat domain"/>
    <property type="match status" value="1"/>
</dbReference>
<dbReference type="SUPFAM" id="SSF48452">
    <property type="entry name" value="TPR-like"/>
    <property type="match status" value="1"/>
</dbReference>
<dbReference type="AlphaFoldDB" id="A0A2B8BDH2"/>
<dbReference type="Gene3D" id="3.40.50.2000">
    <property type="entry name" value="Glycogen Phosphorylase B"/>
    <property type="match status" value="1"/>
</dbReference>
<dbReference type="EMBL" id="PDKW01000036">
    <property type="protein sequence ID" value="PGH59394.1"/>
    <property type="molecule type" value="Genomic_DNA"/>
</dbReference>
<dbReference type="InterPro" id="IPR011990">
    <property type="entry name" value="TPR-like_helical_dom_sf"/>
</dbReference>
<dbReference type="Proteomes" id="UP000225379">
    <property type="component" value="Unassembled WGS sequence"/>
</dbReference>
<keyword evidence="2" id="KW-1185">Reference proteome</keyword>
<protein>
    <submittedName>
        <fullName evidence="1">Uncharacterized protein</fullName>
    </submittedName>
</protein>
<dbReference type="PANTHER" id="PTHR46656:SF3">
    <property type="entry name" value="PUTATIVE-RELATED"/>
    <property type="match status" value="1"/>
</dbReference>
<gene>
    <name evidence="1" type="ORF">CRT60_00670</name>
</gene>
<dbReference type="Pfam" id="PF14559">
    <property type="entry name" value="TPR_19"/>
    <property type="match status" value="2"/>
</dbReference>
<organism evidence="1 2">
    <name type="scientific">Azospirillum palustre</name>
    <dbReference type="NCBI Taxonomy" id="2044885"/>
    <lineage>
        <taxon>Bacteria</taxon>
        <taxon>Pseudomonadati</taxon>
        <taxon>Pseudomonadota</taxon>
        <taxon>Alphaproteobacteria</taxon>
        <taxon>Rhodospirillales</taxon>
        <taxon>Azospirillaceae</taxon>
        <taxon>Azospirillum</taxon>
    </lineage>
</organism>
<proteinExistence type="predicted"/>
<comment type="caution">
    <text evidence="1">The sequence shown here is derived from an EMBL/GenBank/DDBJ whole genome shotgun (WGS) entry which is preliminary data.</text>
</comment>
<evidence type="ECO:0000313" key="1">
    <source>
        <dbReference type="EMBL" id="PGH59394.1"/>
    </source>
</evidence>
<dbReference type="SUPFAM" id="SSF53756">
    <property type="entry name" value="UDP-Glycosyltransferase/glycogen phosphorylase"/>
    <property type="match status" value="1"/>
</dbReference>
<name>A0A2B8BDH2_9PROT</name>
<dbReference type="PANTHER" id="PTHR46656">
    <property type="entry name" value="PUTATIVE-RELATED"/>
    <property type="match status" value="1"/>
</dbReference>
<dbReference type="RefSeq" id="WP_098734535.1">
    <property type="nucleotide sequence ID" value="NZ_PDKW01000036.1"/>
</dbReference>